<accession>A0ABX1EFW4</accession>
<feature type="domain" description="HTH cro/C1-type" evidence="2">
    <location>
        <begin position="23"/>
        <end position="77"/>
    </location>
</feature>
<dbReference type="SMART" id="SM00530">
    <property type="entry name" value="HTH_XRE"/>
    <property type="match status" value="1"/>
</dbReference>
<dbReference type="CDD" id="cd00093">
    <property type="entry name" value="HTH_XRE"/>
    <property type="match status" value="1"/>
</dbReference>
<comment type="caution">
    <text evidence="3">The sequence shown here is derived from an EMBL/GenBank/DDBJ whole genome shotgun (WGS) entry which is preliminary data.</text>
</comment>
<evidence type="ECO:0000313" key="4">
    <source>
        <dbReference type="Proteomes" id="UP000787635"/>
    </source>
</evidence>
<dbReference type="InterPro" id="IPR050807">
    <property type="entry name" value="TransReg_Diox_bact_type"/>
</dbReference>
<dbReference type="CDD" id="cd02209">
    <property type="entry name" value="cupin_XRE_C"/>
    <property type="match status" value="1"/>
</dbReference>
<dbReference type="Gene3D" id="1.10.260.40">
    <property type="entry name" value="lambda repressor-like DNA-binding domains"/>
    <property type="match status" value="1"/>
</dbReference>
<dbReference type="InterPro" id="IPR011051">
    <property type="entry name" value="RmlC_Cupin_sf"/>
</dbReference>
<dbReference type="Pfam" id="PF01381">
    <property type="entry name" value="HTH_3"/>
    <property type="match status" value="1"/>
</dbReference>
<dbReference type="Gene3D" id="2.60.120.10">
    <property type="entry name" value="Jelly Rolls"/>
    <property type="match status" value="1"/>
</dbReference>
<dbReference type="PANTHER" id="PTHR46797">
    <property type="entry name" value="HTH-TYPE TRANSCRIPTIONAL REGULATOR"/>
    <property type="match status" value="1"/>
</dbReference>
<dbReference type="SUPFAM" id="SSF47413">
    <property type="entry name" value="lambda repressor-like DNA-binding domains"/>
    <property type="match status" value="1"/>
</dbReference>
<dbReference type="EMBL" id="JAAVNE010000054">
    <property type="protein sequence ID" value="NKC33790.1"/>
    <property type="molecule type" value="Genomic_DNA"/>
</dbReference>
<reference evidence="3 4" key="1">
    <citation type="submission" date="2020-03" db="EMBL/GenBank/DDBJ databases">
        <title>Roseomonas selenitidurans sp. nov. isolated from urban soil.</title>
        <authorList>
            <person name="Liu H."/>
        </authorList>
    </citation>
    <scope>NUCLEOTIDE SEQUENCE [LARGE SCALE GENOMIC DNA]</scope>
    <source>
        <strain evidence="3 4">BU-1</strain>
    </source>
</reference>
<dbReference type="PANTHER" id="PTHR46797:SF10">
    <property type="entry name" value="BLR1115 PROTEIN"/>
    <property type="match status" value="1"/>
</dbReference>
<dbReference type="RefSeq" id="WP_168034511.1">
    <property type="nucleotide sequence ID" value="NZ_JAAVNE010000054.1"/>
</dbReference>
<organism evidence="3 4">
    <name type="scientific">Falsiroseomonas selenitidurans</name>
    <dbReference type="NCBI Taxonomy" id="2716335"/>
    <lineage>
        <taxon>Bacteria</taxon>
        <taxon>Pseudomonadati</taxon>
        <taxon>Pseudomonadota</taxon>
        <taxon>Alphaproteobacteria</taxon>
        <taxon>Acetobacterales</taxon>
        <taxon>Roseomonadaceae</taxon>
        <taxon>Falsiroseomonas</taxon>
    </lineage>
</organism>
<evidence type="ECO:0000256" key="1">
    <source>
        <dbReference type="ARBA" id="ARBA00023125"/>
    </source>
</evidence>
<sequence length="196" mass="20654">MEDENPAPDPAGDPAGARLAACLKAERESRGWSIAELASRSAVSRAMISKVERVEASPTAALLGRLCGALGLTLSALLARAEGLEPVSLSRAAAQPRWRDPGTGYVRRAVSPPGAEPELVLVELPPGARVDFPAESYAPTRGHAIWVMQGELHFHEGGATHCLGPGDCLSLGPPRPTAYENRSAAMVTYLVALSRR</sequence>
<name>A0ABX1EFW4_9PROT</name>
<keyword evidence="1" id="KW-0238">DNA-binding</keyword>
<evidence type="ECO:0000313" key="3">
    <source>
        <dbReference type="EMBL" id="NKC33790.1"/>
    </source>
</evidence>
<dbReference type="InterPro" id="IPR010982">
    <property type="entry name" value="Lambda_DNA-bd_dom_sf"/>
</dbReference>
<keyword evidence="4" id="KW-1185">Reference proteome</keyword>
<gene>
    <name evidence="3" type="ORF">HEQ75_23215</name>
</gene>
<dbReference type="InterPro" id="IPR014710">
    <property type="entry name" value="RmlC-like_jellyroll"/>
</dbReference>
<protein>
    <submittedName>
        <fullName evidence="3">Helix-turn-helix transcriptional regulator</fullName>
    </submittedName>
</protein>
<dbReference type="PROSITE" id="PS50943">
    <property type="entry name" value="HTH_CROC1"/>
    <property type="match status" value="1"/>
</dbReference>
<dbReference type="InterPro" id="IPR001387">
    <property type="entry name" value="Cro/C1-type_HTH"/>
</dbReference>
<dbReference type="SUPFAM" id="SSF51182">
    <property type="entry name" value="RmlC-like cupins"/>
    <property type="match status" value="1"/>
</dbReference>
<dbReference type="Proteomes" id="UP000787635">
    <property type="component" value="Unassembled WGS sequence"/>
</dbReference>
<evidence type="ECO:0000259" key="2">
    <source>
        <dbReference type="PROSITE" id="PS50943"/>
    </source>
</evidence>
<proteinExistence type="predicted"/>